<dbReference type="Pfam" id="PF03007">
    <property type="entry name" value="WS_DGAT_cat"/>
    <property type="match status" value="1"/>
</dbReference>
<dbReference type="InterPro" id="IPR045034">
    <property type="entry name" value="O-acyltransferase_WSD1-like"/>
</dbReference>
<comment type="pathway">
    <text evidence="1">Glycerolipid metabolism; triacylglycerol biosynthesis.</text>
</comment>
<dbReference type="GO" id="GO:0051701">
    <property type="term" value="P:biological process involved in interaction with host"/>
    <property type="evidence" value="ECO:0007669"/>
    <property type="project" value="TreeGrafter"/>
</dbReference>
<evidence type="ECO:0000256" key="4">
    <source>
        <dbReference type="ARBA" id="ARBA00013244"/>
    </source>
</evidence>
<dbReference type="NCBIfam" id="TIGR02946">
    <property type="entry name" value="acyl_WS_DGAT"/>
    <property type="match status" value="1"/>
</dbReference>
<evidence type="ECO:0000259" key="12">
    <source>
        <dbReference type="Pfam" id="PF03007"/>
    </source>
</evidence>
<feature type="region of interest" description="Disordered" evidence="11">
    <location>
        <begin position="493"/>
        <end position="576"/>
    </location>
</feature>
<feature type="compositionally biased region" description="Polar residues" evidence="11">
    <location>
        <begin position="559"/>
        <end position="569"/>
    </location>
</feature>
<dbReference type="GO" id="GO:0004144">
    <property type="term" value="F:diacylglycerol O-acyltransferase activity"/>
    <property type="evidence" value="ECO:0007669"/>
    <property type="project" value="UniProtKB-EC"/>
</dbReference>
<dbReference type="InterPro" id="IPR009721">
    <property type="entry name" value="O-acyltransferase_WSD1_C"/>
</dbReference>
<dbReference type="EMBL" id="WXYQ01000012">
    <property type="protein sequence ID" value="NBG96852.1"/>
    <property type="molecule type" value="Genomic_DNA"/>
</dbReference>
<dbReference type="GO" id="GO:0071731">
    <property type="term" value="P:response to nitric oxide"/>
    <property type="evidence" value="ECO:0007669"/>
    <property type="project" value="TreeGrafter"/>
</dbReference>
<evidence type="ECO:0000313" key="15">
    <source>
        <dbReference type="Proteomes" id="UP000470384"/>
    </source>
</evidence>
<sequence length="614" mass="66865">MRRLNIQDSAFLTVETDESPTHVAGLQILQLPPRYKGNFFQEMFDRFDLSAPPQAPFNLKLGGQLSKLELTPRWVEDEDFDLDYHIRFVRLPEPGTMEQLTALVSRLHGQRLDRAHPLWECYCIEGIEGNRVAQYIKIHHALVDGVAAMSILSSTLSRSARHRQDKGFWQMPVKRNKKVPVKAGPAPKRDMVSLALESLSQVAEGVNTTTRTVSELGGKLLRGGFHILSGDERDAPLPFQAPPTIFNTTICRHRRFGVATLPLTRVKDTGKNLDATVNDIVLAICAGALRKYLTVHKALPAKPLTTMCPVSVRPKDAEQEGNSISMIITTLATDVDDPLKRLEVIKRSSRAAKDKVNHLSREAATNYSLLLNAAVLATNAVGLGGTVPPPANLVISNVPGPREQLYVNGAKLVANYPMSVLVHSQALNITVTSYLDSIDFGLMADREVVPDVDLMADLVIEAAQELEDAFEKKMELQAFQAAEALAAHKRLKEAQAEAGKKKPARKKAAARKTTAKKKTAAKKATSKGPVAKTGGKRTAKLEAKAKTAARRARKVAKQTPISEEATTTVPDPKLNGALQTLDVTTVTPETVVVTPAVETPAPDKPAEGYSTAAE</sequence>
<evidence type="ECO:0000256" key="7">
    <source>
        <dbReference type="ARBA" id="ARBA00022798"/>
    </source>
</evidence>
<keyword evidence="8" id="KW-0443">Lipid metabolism</keyword>
<keyword evidence="15" id="KW-1185">Reference proteome</keyword>
<evidence type="ECO:0000259" key="13">
    <source>
        <dbReference type="Pfam" id="PF06974"/>
    </source>
</evidence>
<comment type="catalytic activity">
    <reaction evidence="10">
        <text>an acyl-CoA + a 1,2-diacyl-sn-glycerol = a triacyl-sn-glycerol + CoA</text>
        <dbReference type="Rhea" id="RHEA:10868"/>
        <dbReference type="ChEBI" id="CHEBI:17815"/>
        <dbReference type="ChEBI" id="CHEBI:57287"/>
        <dbReference type="ChEBI" id="CHEBI:58342"/>
        <dbReference type="ChEBI" id="CHEBI:64615"/>
        <dbReference type="EC" id="2.3.1.20"/>
    </reaction>
</comment>
<evidence type="ECO:0000256" key="10">
    <source>
        <dbReference type="ARBA" id="ARBA00048109"/>
    </source>
</evidence>
<evidence type="ECO:0000256" key="2">
    <source>
        <dbReference type="ARBA" id="ARBA00005189"/>
    </source>
</evidence>
<evidence type="ECO:0000256" key="1">
    <source>
        <dbReference type="ARBA" id="ARBA00004771"/>
    </source>
</evidence>
<organism evidence="14 15">
    <name type="scientific">Pyruvatibacter mobilis</name>
    <dbReference type="NCBI Taxonomy" id="1712261"/>
    <lineage>
        <taxon>Bacteria</taxon>
        <taxon>Pseudomonadati</taxon>
        <taxon>Pseudomonadota</taxon>
        <taxon>Alphaproteobacteria</taxon>
        <taxon>Hyphomicrobiales</taxon>
        <taxon>Parvibaculaceae</taxon>
        <taxon>Pyruvatibacter</taxon>
    </lineage>
</organism>
<dbReference type="RefSeq" id="WP_160588860.1">
    <property type="nucleotide sequence ID" value="NZ_BMHN01000001.1"/>
</dbReference>
<feature type="domain" description="O-acyltransferase WSD1 C-terminal" evidence="13">
    <location>
        <begin position="321"/>
        <end position="466"/>
    </location>
</feature>
<evidence type="ECO:0000256" key="11">
    <source>
        <dbReference type="SAM" id="MobiDB-lite"/>
    </source>
</evidence>
<dbReference type="AlphaFoldDB" id="A0A845QE72"/>
<dbReference type="GeneID" id="300654304"/>
<dbReference type="InterPro" id="IPR014292">
    <property type="entry name" value="Acyl_transf_WS/DGAT"/>
</dbReference>
<dbReference type="UniPathway" id="UPA00282"/>
<name>A0A845QE72_9HYPH</name>
<evidence type="ECO:0000256" key="6">
    <source>
        <dbReference type="ARBA" id="ARBA00022679"/>
    </source>
</evidence>
<protein>
    <recommendedName>
        <fullName evidence="4">diacylglycerol O-acyltransferase</fullName>
        <ecNumber evidence="4">2.3.1.20</ecNumber>
    </recommendedName>
</protein>
<comment type="caution">
    <text evidence="14">The sequence shown here is derived from an EMBL/GenBank/DDBJ whole genome shotgun (WGS) entry which is preliminary data.</text>
</comment>
<keyword evidence="7" id="KW-0319">Glycerol metabolism</keyword>
<feature type="region of interest" description="Disordered" evidence="11">
    <location>
        <begin position="594"/>
        <end position="614"/>
    </location>
</feature>
<comment type="pathway">
    <text evidence="2">Lipid metabolism.</text>
</comment>
<dbReference type="PANTHER" id="PTHR31650:SF1">
    <property type="entry name" value="WAX ESTER SYNTHASE_DIACYLGLYCEROL ACYLTRANSFERASE 4-RELATED"/>
    <property type="match status" value="1"/>
</dbReference>
<reference evidence="14 15" key="1">
    <citation type="journal article" date="2016" name="Int. J. Syst. Evol. Microbiol.">
        <title>Pyruvatibacter mobilis gen. nov., sp. nov., a marine bacterium from the culture broth of Picochlorum sp. 122.</title>
        <authorList>
            <person name="Wang G."/>
            <person name="Tang M."/>
            <person name="Wu H."/>
            <person name="Dai S."/>
            <person name="Li T."/>
            <person name="Chen C."/>
            <person name="He H."/>
            <person name="Fan J."/>
            <person name="Xiang W."/>
            <person name="Li X."/>
        </authorList>
    </citation>
    <scope>NUCLEOTIDE SEQUENCE [LARGE SCALE GENOMIC DNA]</scope>
    <source>
        <strain evidence="14 15">GYP-11</strain>
    </source>
</reference>
<dbReference type="InterPro" id="IPR004255">
    <property type="entry name" value="O-acyltransferase_WSD1_N"/>
</dbReference>
<dbReference type="Proteomes" id="UP000470384">
    <property type="component" value="Unassembled WGS sequence"/>
</dbReference>
<evidence type="ECO:0000313" key="14">
    <source>
        <dbReference type="EMBL" id="NBG96852.1"/>
    </source>
</evidence>
<feature type="compositionally biased region" description="Basic residues" evidence="11">
    <location>
        <begin position="547"/>
        <end position="556"/>
    </location>
</feature>
<gene>
    <name evidence="14" type="ORF">GTQ45_14025</name>
</gene>
<keyword evidence="6 14" id="KW-0808">Transferase</keyword>
<dbReference type="SUPFAM" id="SSF52777">
    <property type="entry name" value="CoA-dependent acyltransferases"/>
    <property type="match status" value="1"/>
</dbReference>
<accession>A0A845QE72</accession>
<evidence type="ECO:0000256" key="5">
    <source>
        <dbReference type="ARBA" id="ARBA00022516"/>
    </source>
</evidence>
<feature type="compositionally biased region" description="Basic residues" evidence="11">
    <location>
        <begin position="501"/>
        <end position="525"/>
    </location>
</feature>
<dbReference type="PANTHER" id="PTHR31650">
    <property type="entry name" value="O-ACYLTRANSFERASE (WSD1-LIKE) FAMILY PROTEIN"/>
    <property type="match status" value="1"/>
</dbReference>
<dbReference type="Pfam" id="PF06974">
    <property type="entry name" value="WS_DGAT_C"/>
    <property type="match status" value="1"/>
</dbReference>
<keyword evidence="9 14" id="KW-0012">Acyltransferase</keyword>
<dbReference type="GO" id="GO:0001666">
    <property type="term" value="P:response to hypoxia"/>
    <property type="evidence" value="ECO:0007669"/>
    <property type="project" value="TreeGrafter"/>
</dbReference>
<evidence type="ECO:0000256" key="9">
    <source>
        <dbReference type="ARBA" id="ARBA00023315"/>
    </source>
</evidence>
<comment type="similarity">
    <text evidence="3">Belongs to the long-chain O-acyltransferase family.</text>
</comment>
<dbReference type="GO" id="GO:0006071">
    <property type="term" value="P:glycerol metabolic process"/>
    <property type="evidence" value="ECO:0007669"/>
    <property type="project" value="UniProtKB-KW"/>
</dbReference>
<evidence type="ECO:0000256" key="3">
    <source>
        <dbReference type="ARBA" id="ARBA00009587"/>
    </source>
</evidence>
<dbReference type="GO" id="GO:0005886">
    <property type="term" value="C:plasma membrane"/>
    <property type="evidence" value="ECO:0007669"/>
    <property type="project" value="TreeGrafter"/>
</dbReference>
<proteinExistence type="inferred from homology"/>
<feature type="domain" description="O-acyltransferase WSD1-like N-terminal" evidence="12">
    <location>
        <begin position="4"/>
        <end position="281"/>
    </location>
</feature>
<dbReference type="OrthoDB" id="7440981at2"/>
<dbReference type="GO" id="GO:0019432">
    <property type="term" value="P:triglyceride biosynthetic process"/>
    <property type="evidence" value="ECO:0007669"/>
    <property type="project" value="UniProtKB-UniPathway"/>
</dbReference>
<dbReference type="EC" id="2.3.1.20" evidence="4"/>
<keyword evidence="5" id="KW-0444">Lipid biosynthesis</keyword>
<evidence type="ECO:0000256" key="8">
    <source>
        <dbReference type="ARBA" id="ARBA00023098"/>
    </source>
</evidence>